<dbReference type="InterPro" id="IPR032631">
    <property type="entry name" value="P-type_ATPase_N"/>
</dbReference>
<dbReference type="InterPro" id="IPR018303">
    <property type="entry name" value="ATPase_P-typ_P_site"/>
</dbReference>
<dbReference type="PRINTS" id="PR01038">
    <property type="entry name" value="TRNASYNTHARG"/>
</dbReference>
<keyword evidence="20" id="KW-0030">Aminoacyl-tRNA synthetase</keyword>
<dbReference type="PANTHER" id="PTHR24092">
    <property type="entry name" value="PROBABLE PHOSPHOLIPID-TRANSPORTING ATPASE"/>
    <property type="match status" value="1"/>
</dbReference>
<dbReference type="Pfam" id="PF00750">
    <property type="entry name" value="tRNA-synt_1d"/>
    <property type="match status" value="1"/>
</dbReference>
<evidence type="ECO:0000313" key="30">
    <source>
        <dbReference type="Proteomes" id="UP001367676"/>
    </source>
</evidence>
<dbReference type="Pfam" id="PF13246">
    <property type="entry name" value="Cation_ATPase"/>
    <property type="match status" value="1"/>
</dbReference>
<keyword evidence="7" id="KW-0597">Phosphoprotein</keyword>
<dbReference type="Pfam" id="PF00122">
    <property type="entry name" value="E1-E2_ATPase"/>
    <property type="match status" value="1"/>
</dbReference>
<dbReference type="GO" id="GO:0007030">
    <property type="term" value="P:Golgi organization"/>
    <property type="evidence" value="ECO:0007669"/>
    <property type="project" value="TreeGrafter"/>
</dbReference>
<evidence type="ECO:0000256" key="13">
    <source>
        <dbReference type="ARBA" id="ARBA00022842"/>
    </source>
</evidence>
<feature type="binding site" evidence="25">
    <location>
        <position position="887"/>
    </location>
    <ligand>
        <name>ATP</name>
        <dbReference type="ChEBI" id="CHEBI:30616"/>
    </ligand>
</feature>
<dbReference type="SFLD" id="SFLDS00003">
    <property type="entry name" value="Haloacid_Dehalogenase"/>
    <property type="match status" value="1"/>
</dbReference>
<feature type="binding site" evidence="25">
    <location>
        <position position="888"/>
    </location>
    <ligand>
        <name>ATP</name>
        <dbReference type="ChEBI" id="CHEBI:30616"/>
    </ligand>
</feature>
<keyword evidence="15" id="KW-0809">Transit peptide</keyword>
<dbReference type="SUPFAM" id="SSF56784">
    <property type="entry name" value="HAD-like"/>
    <property type="match status" value="1"/>
</dbReference>
<proteinExistence type="inferred from homology"/>
<dbReference type="GO" id="GO:0016887">
    <property type="term" value="F:ATP hydrolysis activity"/>
    <property type="evidence" value="ECO:0007669"/>
    <property type="project" value="InterPro"/>
</dbReference>
<feature type="binding site" evidence="25">
    <location>
        <position position="622"/>
    </location>
    <ligand>
        <name>ATP</name>
        <dbReference type="ChEBI" id="CHEBI:30616"/>
    </ligand>
</feature>
<feature type="binding site" evidence="25">
    <location>
        <position position="600"/>
    </location>
    <ligand>
        <name>ATP</name>
        <dbReference type="ChEBI" id="CHEBI:30616"/>
    </ligand>
</feature>
<evidence type="ECO:0000256" key="20">
    <source>
        <dbReference type="ARBA" id="ARBA00023146"/>
    </source>
</evidence>
<name>A0AAN9TQ64_9HEMI</name>
<comment type="cofactor">
    <cofactor evidence="26">
        <name>Mg(2+)</name>
        <dbReference type="ChEBI" id="CHEBI:18420"/>
    </cofactor>
</comment>
<keyword evidence="13 26" id="KW-0460">Magnesium</keyword>
<dbReference type="InterPro" id="IPR044492">
    <property type="entry name" value="P_typ_ATPase_HD_dom"/>
</dbReference>
<protein>
    <recommendedName>
        <fullName evidence="21">Arginyl-tRNA synthetase</fullName>
        <ecNumber evidence="6">6.1.1.19</ecNumber>
        <ecNumber evidence="5">7.6.2.1</ecNumber>
    </recommendedName>
</protein>
<dbReference type="SFLD" id="SFLDG00002">
    <property type="entry name" value="C1.7:_P-type_atpase_like"/>
    <property type="match status" value="1"/>
</dbReference>
<dbReference type="InterPro" id="IPR001412">
    <property type="entry name" value="aa-tRNA-synth_I_CS"/>
</dbReference>
<dbReference type="GO" id="GO:0006420">
    <property type="term" value="P:arginyl-tRNA aminoacylation"/>
    <property type="evidence" value="ECO:0007669"/>
    <property type="project" value="InterPro"/>
</dbReference>
<dbReference type="InterPro" id="IPR023214">
    <property type="entry name" value="HAD_sf"/>
</dbReference>
<feature type="binding site" evidence="25">
    <location>
        <position position="393"/>
    </location>
    <ligand>
        <name>ATP</name>
        <dbReference type="ChEBI" id="CHEBI:30616"/>
    </ligand>
</feature>
<dbReference type="SUPFAM" id="SSF52518">
    <property type="entry name" value="Thiamin diphosphate-binding fold (THDP-binding)"/>
    <property type="match status" value="1"/>
</dbReference>
<comment type="catalytic activity">
    <reaction evidence="23">
        <text>tRNA(Arg) + L-arginine + ATP = L-arginyl-tRNA(Arg) + AMP + diphosphate</text>
        <dbReference type="Rhea" id="RHEA:20301"/>
        <dbReference type="Rhea" id="RHEA-COMP:9658"/>
        <dbReference type="Rhea" id="RHEA-COMP:9673"/>
        <dbReference type="ChEBI" id="CHEBI:30616"/>
        <dbReference type="ChEBI" id="CHEBI:32682"/>
        <dbReference type="ChEBI" id="CHEBI:33019"/>
        <dbReference type="ChEBI" id="CHEBI:78442"/>
        <dbReference type="ChEBI" id="CHEBI:78513"/>
        <dbReference type="ChEBI" id="CHEBI:456215"/>
        <dbReference type="EC" id="6.1.1.19"/>
    </reaction>
</comment>
<dbReference type="InterPro" id="IPR032630">
    <property type="entry name" value="P_typ_ATPase_c"/>
</dbReference>
<evidence type="ECO:0000256" key="26">
    <source>
        <dbReference type="PIRSR" id="PIRSR606539-3"/>
    </source>
</evidence>
<dbReference type="InterPro" id="IPR001757">
    <property type="entry name" value="P_typ_ATPase"/>
</dbReference>
<comment type="similarity">
    <text evidence="4">Belongs to the cation transport ATPase (P-type) (TC 3.A.3) family. Type IV subfamily.</text>
</comment>
<dbReference type="GO" id="GO:0016624">
    <property type="term" value="F:oxidoreductase activity, acting on the aldehyde or oxo group of donors, disulfide as acceptor"/>
    <property type="evidence" value="ECO:0007669"/>
    <property type="project" value="InterPro"/>
</dbReference>
<gene>
    <name evidence="29" type="ORF">V9T40_006801</name>
</gene>
<evidence type="ECO:0000256" key="1">
    <source>
        <dbReference type="ARBA" id="ARBA00004141"/>
    </source>
</evidence>
<evidence type="ECO:0000256" key="10">
    <source>
        <dbReference type="ARBA" id="ARBA00022723"/>
    </source>
</evidence>
<dbReference type="InterPro" id="IPR014729">
    <property type="entry name" value="Rossmann-like_a/b/a_fold"/>
</dbReference>
<dbReference type="InterPro" id="IPR001017">
    <property type="entry name" value="DH_E1"/>
</dbReference>
<dbReference type="InterPro" id="IPR008909">
    <property type="entry name" value="DALR_anticod-bd"/>
</dbReference>
<dbReference type="SUPFAM" id="SSF81665">
    <property type="entry name" value="Calcium ATPase, transmembrane domain M"/>
    <property type="match status" value="1"/>
</dbReference>
<dbReference type="Gene3D" id="3.40.1110.10">
    <property type="entry name" value="Calcium-transporting ATPase, cytoplasmic domain N"/>
    <property type="match status" value="2"/>
</dbReference>
<dbReference type="FunFam" id="3.40.50.1000:FF:000014">
    <property type="entry name" value="Phospholipid-transporting ATPase"/>
    <property type="match status" value="1"/>
</dbReference>
<evidence type="ECO:0000256" key="16">
    <source>
        <dbReference type="ARBA" id="ARBA00022967"/>
    </source>
</evidence>
<feature type="binding site" evidence="25">
    <location>
        <position position="559"/>
    </location>
    <ligand>
        <name>ATP</name>
        <dbReference type="ChEBI" id="CHEBI:30616"/>
    </ligand>
</feature>
<evidence type="ECO:0000256" key="18">
    <source>
        <dbReference type="ARBA" id="ARBA00023002"/>
    </source>
</evidence>
<keyword evidence="10 26" id="KW-0479">Metal-binding</keyword>
<dbReference type="Pfam" id="PF00676">
    <property type="entry name" value="E1_dh"/>
    <property type="match status" value="1"/>
</dbReference>
<dbReference type="Gene3D" id="3.40.50.1000">
    <property type="entry name" value="HAD superfamily/HAD-like"/>
    <property type="match status" value="2"/>
</dbReference>
<dbReference type="InterPro" id="IPR009080">
    <property type="entry name" value="tRNAsynth_Ia_anticodon-bd"/>
</dbReference>
<keyword evidence="17 27" id="KW-1133">Transmembrane helix</keyword>
<reference evidence="29 30" key="1">
    <citation type="submission" date="2024-03" db="EMBL/GenBank/DDBJ databases">
        <title>Adaptation during the transition from Ophiocordyceps entomopathogen to insect associate is accompanied by gene loss and intensified selection.</title>
        <authorList>
            <person name="Ward C.M."/>
            <person name="Onetto C.A."/>
            <person name="Borneman A.R."/>
        </authorList>
    </citation>
    <scope>NUCLEOTIDE SEQUENCE [LARGE SCALE GENOMIC DNA]</scope>
    <source>
        <strain evidence="29">AWRI1</strain>
        <tissue evidence="29">Single Adult Female</tissue>
    </source>
</reference>
<feature type="binding site" evidence="25">
    <location>
        <position position="656"/>
    </location>
    <ligand>
        <name>ATP</name>
        <dbReference type="ChEBI" id="CHEBI:30616"/>
    </ligand>
</feature>
<feature type="transmembrane region" description="Helical" evidence="27">
    <location>
        <begin position="1088"/>
        <end position="1108"/>
    </location>
</feature>
<evidence type="ECO:0000256" key="22">
    <source>
        <dbReference type="ARBA" id="ARBA00034036"/>
    </source>
</evidence>
<dbReference type="Gene3D" id="2.70.150.10">
    <property type="entry name" value="Calcium-transporting ATPase, cytoplasmic transduction domain A"/>
    <property type="match status" value="1"/>
</dbReference>
<keyword evidence="11 25" id="KW-0547">Nucleotide-binding</keyword>
<dbReference type="InterPro" id="IPR035684">
    <property type="entry name" value="ArgRS_core"/>
</dbReference>
<evidence type="ECO:0000313" key="29">
    <source>
        <dbReference type="EMBL" id="KAK7602827.1"/>
    </source>
</evidence>
<dbReference type="SUPFAM" id="SSF52374">
    <property type="entry name" value="Nucleotidylyl transferase"/>
    <property type="match status" value="1"/>
</dbReference>
<dbReference type="Gene3D" id="3.40.50.620">
    <property type="entry name" value="HUPs"/>
    <property type="match status" value="1"/>
</dbReference>
<feature type="transmembrane region" description="Helical" evidence="27">
    <location>
        <begin position="268"/>
        <end position="296"/>
    </location>
</feature>
<feature type="binding site" evidence="25">
    <location>
        <position position="736"/>
    </location>
    <ligand>
        <name>ATP</name>
        <dbReference type="ChEBI" id="CHEBI:30616"/>
    </ligand>
</feature>
<feature type="transmembrane region" description="Helical" evidence="27">
    <location>
        <begin position="57"/>
        <end position="90"/>
    </location>
</feature>
<dbReference type="GO" id="GO:0005524">
    <property type="term" value="F:ATP binding"/>
    <property type="evidence" value="ECO:0007669"/>
    <property type="project" value="UniProtKB-KW"/>
</dbReference>
<dbReference type="InterPro" id="IPR023298">
    <property type="entry name" value="ATPase_P-typ_TM_dom_sf"/>
</dbReference>
<dbReference type="InterPro" id="IPR029061">
    <property type="entry name" value="THDP-binding"/>
</dbReference>
<feature type="binding site" evidence="26">
    <location>
        <position position="393"/>
    </location>
    <ligand>
        <name>Mg(2+)</name>
        <dbReference type="ChEBI" id="CHEBI:18420"/>
    </ligand>
</feature>
<dbReference type="Proteomes" id="UP001367676">
    <property type="component" value="Unassembled WGS sequence"/>
</dbReference>
<feature type="binding site" evidence="25">
    <location>
        <position position="864"/>
    </location>
    <ligand>
        <name>ATP</name>
        <dbReference type="ChEBI" id="CHEBI:30616"/>
    </ligand>
</feature>
<feature type="binding site" evidence="26">
    <location>
        <position position="884"/>
    </location>
    <ligand>
        <name>Mg(2+)</name>
        <dbReference type="ChEBI" id="CHEBI:18420"/>
    </ligand>
</feature>
<comment type="caution">
    <text evidence="29">The sequence shown here is derived from an EMBL/GenBank/DDBJ whole genome shotgun (WGS) entry which is preliminary data.</text>
</comment>
<dbReference type="CDD" id="cd02073">
    <property type="entry name" value="P-type_ATPase_APLT_Dnf-like"/>
    <property type="match status" value="1"/>
</dbReference>
<feature type="transmembrane region" description="Helical" evidence="27">
    <location>
        <begin position="1128"/>
        <end position="1151"/>
    </location>
</feature>
<evidence type="ECO:0000256" key="14">
    <source>
        <dbReference type="ARBA" id="ARBA00022917"/>
    </source>
</evidence>
<evidence type="ECO:0000256" key="19">
    <source>
        <dbReference type="ARBA" id="ARBA00023136"/>
    </source>
</evidence>
<dbReference type="PANTHER" id="PTHR24092:SF190">
    <property type="entry name" value="PHOSPHOLIPID-TRANSPORTING ATPASE"/>
    <property type="match status" value="1"/>
</dbReference>
<feature type="transmembrane region" description="Helical" evidence="27">
    <location>
        <begin position="316"/>
        <end position="345"/>
    </location>
</feature>
<feature type="binding site" evidence="26">
    <location>
        <position position="888"/>
    </location>
    <ligand>
        <name>Mg(2+)</name>
        <dbReference type="ChEBI" id="CHEBI:18420"/>
    </ligand>
</feature>
<dbReference type="Pfam" id="PF16209">
    <property type="entry name" value="PhoLip_ATPase_N"/>
    <property type="match status" value="1"/>
</dbReference>
<dbReference type="FunFam" id="3.40.1110.10:FF:000087">
    <property type="entry name" value="Phospholipid-transporting ATPase"/>
    <property type="match status" value="1"/>
</dbReference>
<evidence type="ECO:0000256" key="15">
    <source>
        <dbReference type="ARBA" id="ARBA00022946"/>
    </source>
</evidence>
<feature type="binding site" evidence="25">
    <location>
        <position position="858"/>
    </location>
    <ligand>
        <name>ATP</name>
        <dbReference type="ChEBI" id="CHEBI:30616"/>
    </ligand>
</feature>
<evidence type="ECO:0000256" key="27">
    <source>
        <dbReference type="SAM" id="Phobius"/>
    </source>
</evidence>
<keyword evidence="16" id="KW-1278">Translocase</keyword>
<keyword evidence="19 27" id="KW-0472">Membrane</keyword>
<accession>A0AAN9TQ64</accession>
<evidence type="ECO:0000256" key="2">
    <source>
        <dbReference type="ARBA" id="ARBA00004308"/>
    </source>
</evidence>
<dbReference type="PROSITE" id="PS00178">
    <property type="entry name" value="AA_TRNA_LIGASE_I"/>
    <property type="match status" value="1"/>
</dbReference>
<dbReference type="InterPro" id="IPR023299">
    <property type="entry name" value="ATPase_P-typ_cyto_dom_N"/>
</dbReference>
<evidence type="ECO:0000256" key="24">
    <source>
        <dbReference type="PIRSR" id="PIRSR606539-1"/>
    </source>
</evidence>
<dbReference type="EC" id="6.1.1.19" evidence="6"/>
<dbReference type="InterPro" id="IPR036412">
    <property type="entry name" value="HAD-like_sf"/>
</dbReference>
<feature type="binding site" evidence="25">
    <location>
        <position position="738"/>
    </location>
    <ligand>
        <name>ATP</name>
        <dbReference type="ChEBI" id="CHEBI:30616"/>
    </ligand>
</feature>
<dbReference type="GO" id="GO:0045332">
    <property type="term" value="P:phospholipid translocation"/>
    <property type="evidence" value="ECO:0007669"/>
    <property type="project" value="TreeGrafter"/>
</dbReference>
<evidence type="ECO:0000256" key="5">
    <source>
        <dbReference type="ARBA" id="ARBA00012189"/>
    </source>
</evidence>
<comment type="catalytic activity">
    <reaction evidence="22">
        <text>ATP + H2O + phospholipidSide 1 = ADP + phosphate + phospholipidSide 2.</text>
        <dbReference type="EC" id="7.6.2.1"/>
    </reaction>
</comment>
<evidence type="ECO:0000256" key="3">
    <source>
        <dbReference type="ARBA" id="ARBA00005594"/>
    </source>
</evidence>
<dbReference type="GO" id="GO:0004814">
    <property type="term" value="F:arginine-tRNA ligase activity"/>
    <property type="evidence" value="ECO:0007669"/>
    <property type="project" value="UniProtKB-EC"/>
</dbReference>
<keyword evidence="30" id="KW-1185">Reference proteome</keyword>
<dbReference type="InterPro" id="IPR001278">
    <property type="entry name" value="Arg-tRNA-ligase"/>
</dbReference>
<dbReference type="NCBIfam" id="TIGR01494">
    <property type="entry name" value="ATPase_P-type"/>
    <property type="match status" value="1"/>
</dbReference>
<dbReference type="EC" id="7.6.2.1" evidence="5"/>
<dbReference type="SFLD" id="SFLDF00027">
    <property type="entry name" value="p-type_atpase"/>
    <property type="match status" value="1"/>
</dbReference>
<evidence type="ECO:0000256" key="7">
    <source>
        <dbReference type="ARBA" id="ARBA00022553"/>
    </source>
</evidence>
<dbReference type="InterPro" id="IPR059000">
    <property type="entry name" value="ATPase_P-type_domA"/>
</dbReference>
<evidence type="ECO:0000259" key="28">
    <source>
        <dbReference type="SMART" id="SM00836"/>
    </source>
</evidence>
<evidence type="ECO:0000256" key="12">
    <source>
        <dbReference type="ARBA" id="ARBA00022840"/>
    </source>
</evidence>
<sequence>MLTRCENNKFLQPCSSLVFVLMENGGAKDNYIKTSKYTLLTFLPLNLFEQFQRLANFYFLCLMVLQMISVISSLTWITTIIPLIGVLALTAVKDAYDDYQRHMSDNQVNKRKSKSVRNGKVVDVMWSEVHVGDIIMMEDGQFVAADILLLTTSEPNGLCFIETAELDGETNLKCRQCLPEIAVLGQDVTAFDGEIMCETPNNMLNKFTGVLYYRGKQYILDNDRILLRGCILRNTQWCYGVVIFAGKDTKLMQNSGKTKFKRTTVDRLLNFIIIGIVFFLLSICLFASIACGLWEYKVGKDFEIFLPRESIIPSDALLGAVFIAFLVFFSYGIVLNTLVPISLYVSVEVIRFMQSLVINWDKEMYCKERNMYAKARTTTLNEELGQIQYVFSDKTGTLTQNIMTFNRCSINGVVYGDPGQDEKLYDFRRSFKSAKSIPEPFSSFMNMQSSSNKELRKTEKSTNFRSVQYSKIQDSEAEIVNDSPKQVNFGDVDMKPVDFSWNSEYESSFMWYDEKLLEDARDKQDPVVLTFFRLLALCHTVMPSIRVDKLVYQAQSPDEAALVSAARNFGVVFRGRSPNSITIEVMGKKEVYELLCILDFNNVRKRMSVIVQRDDEIKLFCKGADNVIYERLKAGDERMKLKTLKHLTQFAGDGLRTLCLAYRDLDEAFFLAWKKRHLEAARSFEHREEKFEALYNEIEHDMTLLGVTAIEDKLQDGVPQTIANLLLAGINVWMVTGDKQETAINVGYACQLINDDMEVLTVDGHTQKQVDKDIRRCLDIISGVISLEESDKRLSGQMQAMNVVTINEPEDKIVDVVEDDPIYALVISGHALVHALHTDLEKCFMDLCSQCQAVICCRVTPLQKALVIELVKRHQKAVTLAIGDGANDVSMIKAAHIGIGISGEEGNQAMLASDYSIAQFRFLQRLLLVHGRWSYLRMSKFLRYFFYKNFVFTLCHFWFAFFCGFSAQTVFDPMYISVYNLFYTSLPVLAIGILDQDVNDKNSILYPRLYTPGLQNLLFNKREFLRSSLMGFFASAVLFLIPYGVFMYGVSGKGYVLSDYVIVSNIVATILVVAVTIQVMIDTAYWTIINHVVIWGSFVVYFFTTWFYNTFIGGKYAGALDNALTSPLFHLSLVLVVIILIVPVLCWRFYFVDVKPTLSDRVRLKQRLDKLKISGSQDIMRTASARHKRRSIRSGYAFAHQEGFGRLITSGKMSVYRQNNHRESSADIGNHVQSKEPNGTEIQDAPAEETYSDEKALEWLVEKTNKVAEILKSKHVNVNTSCAVSKTYIKSTIEGDHHYSRYSHGIVSEYLDPELSARLLTYLKLPPIEETTKKRKTSALSKDDVKRIKQECSEKELYETEVANSTKTEKITKVLHWNYDLPSEIIESRIKVNACFPHQGVFSVPYEKHLNLISNQDLRALKEELNATSIYTKHFFKKAYFHVEVDLKEFVSDVLTPDNLHVLPLCEREVVLVDFSSPNIAKPFHMGHLRSTLLGNFIANLNKCLGNEVVKLNYIGDWGVQFGLLQYGLRESGFKKEDVVENPIRKMLEAYVKATAMANESAEVYEQAKKIFHDMEFADDDSPALNDWKMIRESSIKQLAEVYQRIGVEFDEYSWESDYSIRRIKPFVEKLKNIEIIEQKEDGALMATIYDQAIPVLKQDGTSLYLTRDLAAAVDRRERHKFDKAYYVVDALQRGHFVAVKEIMKYIDADLAESIFHVPFGRVHGCSTRKGQAVWLNDILDDIYEKMVQKQKETPTTKATIGGEVTDTLAKSCLIAFELKHKRASHYTFDLNTVSELEGFTGAKLQYCHCRLHSLQQNCGATLPNECRPELLMEPEALRIVNVISSDSVNRAFPKLKVKGQDPELASQRLLLFTRAKEILNKLLKTYDQGVSFDLTEYYVIRVLSDGMDILAVRSAVQFCRDYCTSDKGSLVVEAATYRYSGHSMSDPDTSYRTREEIQEVRQTRDPITFREKVLNADLVTSDELKLSQFLSSCLNFRLDVSFFVQLSQFSSSCLRIYN</sequence>
<dbReference type="PROSITE" id="PS00154">
    <property type="entry name" value="ATPASE_E1_E2"/>
    <property type="match status" value="1"/>
</dbReference>
<evidence type="ECO:0000256" key="9">
    <source>
        <dbReference type="ARBA" id="ARBA00022692"/>
    </source>
</evidence>
<dbReference type="InterPro" id="IPR006539">
    <property type="entry name" value="P-type_ATPase_IV"/>
</dbReference>
<comment type="similarity">
    <text evidence="3">Belongs to the class-I aminoacyl-tRNA synthetase family.</text>
</comment>
<dbReference type="SUPFAM" id="SSF47323">
    <property type="entry name" value="Anticodon-binding domain of a subclass of class I aminoacyl-tRNA synthetases"/>
    <property type="match status" value="1"/>
</dbReference>
<keyword evidence="8" id="KW-0436">Ligase</keyword>
<dbReference type="Gene3D" id="3.40.50.970">
    <property type="match status" value="1"/>
</dbReference>
<dbReference type="SUPFAM" id="SSF81660">
    <property type="entry name" value="Metal cation-transporting ATPase, ATP-binding domain N"/>
    <property type="match status" value="1"/>
</dbReference>
<evidence type="ECO:0000256" key="8">
    <source>
        <dbReference type="ARBA" id="ARBA00022598"/>
    </source>
</evidence>
<evidence type="ECO:0000256" key="17">
    <source>
        <dbReference type="ARBA" id="ARBA00022989"/>
    </source>
</evidence>
<dbReference type="SMART" id="SM00836">
    <property type="entry name" value="DALR_1"/>
    <property type="match status" value="1"/>
</dbReference>
<comment type="subcellular location">
    <subcellularLocation>
        <location evidence="2">Endomembrane system</location>
    </subcellularLocation>
    <subcellularLocation>
        <location evidence="1">Membrane</location>
        <topology evidence="1">Multi-pass membrane protein</topology>
    </subcellularLocation>
</comment>
<keyword evidence="18" id="KW-0560">Oxidoreductase</keyword>
<feature type="transmembrane region" description="Helical" evidence="27">
    <location>
        <begin position="945"/>
        <end position="967"/>
    </location>
</feature>
<dbReference type="NCBIfam" id="TIGR01652">
    <property type="entry name" value="ATPase-Plipid"/>
    <property type="match status" value="1"/>
</dbReference>
<keyword evidence="14" id="KW-0648">Protein biosynthesis</keyword>
<dbReference type="EMBL" id="JBBCAQ010000007">
    <property type="protein sequence ID" value="KAK7602827.1"/>
    <property type="molecule type" value="Genomic_DNA"/>
</dbReference>
<feature type="domain" description="DALR anticodon binding" evidence="28">
    <location>
        <begin position="1805"/>
        <end position="1885"/>
    </location>
</feature>
<dbReference type="GO" id="GO:0005802">
    <property type="term" value="C:trans-Golgi network"/>
    <property type="evidence" value="ECO:0007669"/>
    <property type="project" value="TreeGrafter"/>
</dbReference>
<feature type="active site" description="4-aspartylphosphate intermediate" evidence="24">
    <location>
        <position position="393"/>
    </location>
</feature>
<evidence type="ECO:0000256" key="11">
    <source>
        <dbReference type="ARBA" id="ARBA00022741"/>
    </source>
</evidence>
<evidence type="ECO:0000256" key="25">
    <source>
        <dbReference type="PIRSR" id="PIRSR606539-2"/>
    </source>
</evidence>
<dbReference type="GO" id="GO:0005886">
    <property type="term" value="C:plasma membrane"/>
    <property type="evidence" value="ECO:0007669"/>
    <property type="project" value="TreeGrafter"/>
</dbReference>
<keyword evidence="9 27" id="KW-0812">Transmembrane</keyword>
<feature type="binding site" evidence="26">
    <location>
        <position position="395"/>
    </location>
    <ligand>
        <name>Mg(2+)</name>
        <dbReference type="ChEBI" id="CHEBI:18420"/>
    </ligand>
</feature>
<feature type="binding site" evidence="25">
    <location>
        <position position="737"/>
    </location>
    <ligand>
        <name>ATP</name>
        <dbReference type="ChEBI" id="CHEBI:30616"/>
    </ligand>
</feature>
<keyword evidence="12 25" id="KW-0067">ATP-binding</keyword>
<dbReference type="SUPFAM" id="SSF81653">
    <property type="entry name" value="Calcium ATPase, transduction domain A"/>
    <property type="match status" value="1"/>
</dbReference>
<evidence type="ECO:0000256" key="6">
    <source>
        <dbReference type="ARBA" id="ARBA00012837"/>
    </source>
</evidence>
<feature type="binding site" evidence="25">
    <location>
        <position position="395"/>
    </location>
    <ligand>
        <name>ATP</name>
        <dbReference type="ChEBI" id="CHEBI:30616"/>
    </ligand>
</feature>
<dbReference type="GO" id="GO:0140326">
    <property type="term" value="F:ATPase-coupled intramembrane lipid transporter activity"/>
    <property type="evidence" value="ECO:0007669"/>
    <property type="project" value="UniProtKB-EC"/>
</dbReference>
<evidence type="ECO:0000256" key="4">
    <source>
        <dbReference type="ARBA" id="ARBA00008109"/>
    </source>
</evidence>
<feature type="binding site" evidence="25">
    <location>
        <position position="394"/>
    </location>
    <ligand>
        <name>ATP</name>
        <dbReference type="ChEBI" id="CHEBI:30616"/>
    </ligand>
</feature>
<dbReference type="InterPro" id="IPR008250">
    <property type="entry name" value="ATPase_P-typ_transduc_dom_A_sf"/>
</dbReference>
<feature type="transmembrane region" description="Helical" evidence="27">
    <location>
        <begin position="1060"/>
        <end position="1081"/>
    </location>
</feature>
<dbReference type="Pfam" id="PF16212">
    <property type="entry name" value="PhoLip_ATPase_C"/>
    <property type="match status" value="1"/>
</dbReference>
<evidence type="ECO:0000256" key="21">
    <source>
        <dbReference type="ARBA" id="ARBA00033033"/>
    </source>
</evidence>
<evidence type="ECO:0000256" key="23">
    <source>
        <dbReference type="ARBA" id="ARBA00049339"/>
    </source>
</evidence>
<feature type="transmembrane region" description="Helical" evidence="27">
    <location>
        <begin position="1029"/>
        <end position="1048"/>
    </location>
</feature>
<dbReference type="GO" id="GO:0000287">
    <property type="term" value="F:magnesium ion binding"/>
    <property type="evidence" value="ECO:0007669"/>
    <property type="project" value="InterPro"/>
</dbReference>
<organism evidence="29 30">
    <name type="scientific">Parthenolecanium corni</name>
    <dbReference type="NCBI Taxonomy" id="536013"/>
    <lineage>
        <taxon>Eukaryota</taxon>
        <taxon>Metazoa</taxon>
        <taxon>Ecdysozoa</taxon>
        <taxon>Arthropoda</taxon>
        <taxon>Hexapoda</taxon>
        <taxon>Insecta</taxon>
        <taxon>Pterygota</taxon>
        <taxon>Neoptera</taxon>
        <taxon>Paraneoptera</taxon>
        <taxon>Hemiptera</taxon>
        <taxon>Sternorrhyncha</taxon>
        <taxon>Coccoidea</taxon>
        <taxon>Coccidae</taxon>
        <taxon>Parthenolecanium</taxon>
    </lineage>
</organism>
<dbReference type="Gene3D" id="1.10.20.120">
    <property type="match status" value="1"/>
</dbReference>